<reference evidence="7" key="2">
    <citation type="submission" date="2019-07" db="EMBL/GenBank/DDBJ databases">
        <authorList>
            <person name="Yang Y."/>
            <person name="Bocs S."/>
            <person name="Baudouin L."/>
        </authorList>
    </citation>
    <scope>NUCLEOTIDE SEQUENCE</scope>
    <source>
        <tissue evidence="7">Spear leaf of Hainan Tall coconut</tissue>
    </source>
</reference>
<dbReference type="NCBIfam" id="TIGR01557">
    <property type="entry name" value="myb_SHAQKYF"/>
    <property type="match status" value="1"/>
</dbReference>
<dbReference type="PROSITE" id="PS51294">
    <property type="entry name" value="HTH_MYB"/>
    <property type="match status" value="1"/>
</dbReference>
<feature type="compositionally biased region" description="Basic and acidic residues" evidence="5">
    <location>
        <begin position="45"/>
        <end position="67"/>
    </location>
</feature>
<evidence type="ECO:0000256" key="3">
    <source>
        <dbReference type="ARBA" id="ARBA00023163"/>
    </source>
</evidence>
<dbReference type="InterPro" id="IPR046955">
    <property type="entry name" value="PHR1-like"/>
</dbReference>
<dbReference type="PANTHER" id="PTHR31314:SF174">
    <property type="entry name" value="OS02G0241200 PROTEIN"/>
    <property type="match status" value="1"/>
</dbReference>
<dbReference type="Gene3D" id="1.10.10.60">
    <property type="entry name" value="Homeodomain-like"/>
    <property type="match status" value="1"/>
</dbReference>
<evidence type="ECO:0000313" key="8">
    <source>
        <dbReference type="Proteomes" id="UP000797356"/>
    </source>
</evidence>
<dbReference type="InterPro" id="IPR017930">
    <property type="entry name" value="Myb_dom"/>
</dbReference>
<dbReference type="InterPro" id="IPR009057">
    <property type="entry name" value="Homeodomain-like_sf"/>
</dbReference>
<feature type="compositionally biased region" description="Basic and acidic residues" evidence="5">
    <location>
        <begin position="1"/>
        <end position="21"/>
    </location>
</feature>
<dbReference type="InterPro" id="IPR001005">
    <property type="entry name" value="SANT/Myb"/>
</dbReference>
<name>A0A8K0NBX1_COCNU</name>
<gene>
    <name evidence="7" type="ORF">COCNU_14G003820</name>
</gene>
<keyword evidence="8" id="KW-1185">Reference proteome</keyword>
<evidence type="ECO:0000256" key="1">
    <source>
        <dbReference type="ARBA" id="ARBA00023015"/>
    </source>
</evidence>
<keyword evidence="2" id="KW-0238">DNA-binding</keyword>
<dbReference type="AlphaFoldDB" id="A0A8K0NBX1"/>
<keyword evidence="4" id="KW-0539">Nucleus</keyword>
<dbReference type="OrthoDB" id="551907at2759"/>
<dbReference type="Pfam" id="PF00249">
    <property type="entry name" value="Myb_DNA-binding"/>
    <property type="match status" value="1"/>
</dbReference>
<dbReference type="SUPFAM" id="SSF46689">
    <property type="entry name" value="Homeodomain-like"/>
    <property type="match status" value="1"/>
</dbReference>
<comment type="caution">
    <text evidence="7">The sequence shown here is derived from an EMBL/GenBank/DDBJ whole genome shotgun (WGS) entry which is preliminary data.</text>
</comment>
<dbReference type="GO" id="GO:0003677">
    <property type="term" value="F:DNA binding"/>
    <property type="evidence" value="ECO:0007669"/>
    <property type="project" value="UniProtKB-KW"/>
</dbReference>
<evidence type="ECO:0000259" key="6">
    <source>
        <dbReference type="PROSITE" id="PS51294"/>
    </source>
</evidence>
<keyword evidence="3" id="KW-0804">Transcription</keyword>
<dbReference type="InterPro" id="IPR006447">
    <property type="entry name" value="Myb_dom_plants"/>
</dbReference>
<dbReference type="PANTHER" id="PTHR31314">
    <property type="entry name" value="MYB FAMILY TRANSCRIPTION FACTOR PHL7-LIKE"/>
    <property type="match status" value="1"/>
</dbReference>
<evidence type="ECO:0000256" key="2">
    <source>
        <dbReference type="ARBA" id="ARBA00023125"/>
    </source>
</evidence>
<organism evidence="7 8">
    <name type="scientific">Cocos nucifera</name>
    <name type="common">Coconut palm</name>
    <dbReference type="NCBI Taxonomy" id="13894"/>
    <lineage>
        <taxon>Eukaryota</taxon>
        <taxon>Viridiplantae</taxon>
        <taxon>Streptophyta</taxon>
        <taxon>Embryophyta</taxon>
        <taxon>Tracheophyta</taxon>
        <taxon>Spermatophyta</taxon>
        <taxon>Magnoliopsida</taxon>
        <taxon>Liliopsida</taxon>
        <taxon>Arecaceae</taxon>
        <taxon>Arecoideae</taxon>
        <taxon>Cocoseae</taxon>
        <taxon>Attaleinae</taxon>
        <taxon>Cocos</taxon>
    </lineage>
</organism>
<reference evidence="7" key="1">
    <citation type="journal article" date="2017" name="Gigascience">
        <title>The genome draft of coconut (Cocos nucifera).</title>
        <authorList>
            <person name="Xiao Y."/>
            <person name="Xu P."/>
            <person name="Fan H."/>
            <person name="Baudouin L."/>
            <person name="Xia W."/>
            <person name="Bocs S."/>
            <person name="Xu J."/>
            <person name="Li Q."/>
            <person name="Guo A."/>
            <person name="Zhou L."/>
            <person name="Li J."/>
            <person name="Wu Y."/>
            <person name="Ma Z."/>
            <person name="Armero A."/>
            <person name="Issali A.E."/>
            <person name="Liu N."/>
            <person name="Peng M."/>
            <person name="Yang Y."/>
        </authorList>
    </citation>
    <scope>NUCLEOTIDE SEQUENCE</scope>
    <source>
        <tissue evidence="7">Spear leaf of Hainan Tall coconut</tissue>
    </source>
</reference>
<evidence type="ECO:0000256" key="4">
    <source>
        <dbReference type="ARBA" id="ARBA00023242"/>
    </source>
</evidence>
<dbReference type="EMBL" id="CM017885">
    <property type="protein sequence ID" value="KAG1367914.1"/>
    <property type="molecule type" value="Genomic_DNA"/>
</dbReference>
<sequence>MKMGGDRGKEVVEIHGDEESRVGINQPAENKRPQPTFDLNEEVAENGREEKEENGYENGERTTETEGGRSSSDSSSTNNNCDENNGGKAIKGSEEWTTTVRKYHRSKMPRLRWTPDLHFAFVNAVERLGGQERATPKLVLQMMNVRGLSIAHVKSHLQMHRSKKLDNLKRGKNIFPSSVMSLADANRPRDYISNLFYQRTFSSEPLRMDGGGPFSQRIDLEEYRCYHLLQRSQPQQTNDLKNFNSGHQDWAFNQQMTSRINPINDQGQARGLLHDLNFRKDGQPSTSHLFDVRDAVTGNLNARATHQFLWERRWLSSDMATSQGTNTRGSIGSYDWIGRNSRLVPTASPFSVAHTSSTLKRNTSSSFFDYCESKTNQIEPNSREPTVISDSLKPHFETPLWIELYQPKHKFEDIIEKSETPTADMKKLIVAREGDWTPNLQLSLNNSHDGAGGRKGLEAGKVDNFLSLSLAHPMSENQVESFKMKKDAAKTEIQFFPTESSK</sequence>
<dbReference type="GO" id="GO:0003700">
    <property type="term" value="F:DNA-binding transcription factor activity"/>
    <property type="evidence" value="ECO:0007669"/>
    <property type="project" value="InterPro"/>
</dbReference>
<evidence type="ECO:0000256" key="5">
    <source>
        <dbReference type="SAM" id="MobiDB-lite"/>
    </source>
</evidence>
<dbReference type="Proteomes" id="UP000797356">
    <property type="component" value="Chromosome 14"/>
</dbReference>
<evidence type="ECO:0000313" key="7">
    <source>
        <dbReference type="EMBL" id="KAG1367914.1"/>
    </source>
</evidence>
<protein>
    <submittedName>
        <fullName evidence="7">Two-component response regulator ARR10</fullName>
    </submittedName>
</protein>
<feature type="domain" description="HTH myb-type" evidence="6">
    <location>
        <begin position="105"/>
        <end position="165"/>
    </location>
</feature>
<feature type="compositionally biased region" description="Low complexity" evidence="5">
    <location>
        <begin position="68"/>
        <end position="87"/>
    </location>
</feature>
<keyword evidence="1" id="KW-0805">Transcription regulation</keyword>
<feature type="region of interest" description="Disordered" evidence="5">
    <location>
        <begin position="1"/>
        <end position="90"/>
    </location>
</feature>
<accession>A0A8K0NBX1</accession>
<proteinExistence type="predicted"/>